<evidence type="ECO:0000313" key="5">
    <source>
        <dbReference type="Proteomes" id="UP000095042"/>
    </source>
</evidence>
<dbReference type="InterPro" id="IPR012336">
    <property type="entry name" value="Thioredoxin-like_fold"/>
</dbReference>
<feature type="domain" description="Thioredoxin-like fold" evidence="3">
    <location>
        <begin position="48"/>
        <end position="209"/>
    </location>
</feature>
<evidence type="ECO:0000313" key="4">
    <source>
        <dbReference type="EMBL" id="ODS02264.1"/>
    </source>
</evidence>
<dbReference type="PANTHER" id="PTHR13887:SF56">
    <property type="entry name" value="THIOREDOXIN-LIKE REDUCTASE RV2466C"/>
    <property type="match status" value="1"/>
</dbReference>
<gene>
    <name evidence="4" type="ORF">AUC71_16260</name>
</gene>
<comment type="similarity">
    <text evidence="1">Belongs to the thioredoxin family. DsbA subfamily.</text>
</comment>
<dbReference type="SUPFAM" id="SSF52833">
    <property type="entry name" value="Thioredoxin-like"/>
    <property type="match status" value="1"/>
</dbReference>
<keyword evidence="5" id="KW-1185">Reference proteome</keyword>
<evidence type="ECO:0000256" key="1">
    <source>
        <dbReference type="ARBA" id="ARBA00005791"/>
    </source>
</evidence>
<accession>A0A1E3W8X5</accession>
<dbReference type="AlphaFoldDB" id="A0A1E3W8X5"/>
<dbReference type="Proteomes" id="UP000095042">
    <property type="component" value="Unassembled WGS sequence"/>
</dbReference>
<dbReference type="RefSeq" id="WP_069624551.1">
    <property type="nucleotide sequence ID" value="NZ_LPWD01000356.1"/>
</dbReference>
<dbReference type="Gene3D" id="3.40.30.10">
    <property type="entry name" value="Glutaredoxin"/>
    <property type="match status" value="1"/>
</dbReference>
<feature type="chain" id="PRO_5009139095" description="Thioredoxin-like fold domain-containing protein" evidence="2">
    <location>
        <begin position="25"/>
        <end position="213"/>
    </location>
</feature>
<feature type="signal peptide" evidence="2">
    <location>
        <begin position="1"/>
        <end position="24"/>
    </location>
</feature>
<comment type="caution">
    <text evidence="4">The sequence shown here is derived from an EMBL/GenBank/DDBJ whole genome shotgun (WGS) entry which is preliminary data.</text>
</comment>
<dbReference type="PROSITE" id="PS51257">
    <property type="entry name" value="PROKAR_LIPOPROTEIN"/>
    <property type="match status" value="1"/>
</dbReference>
<keyword evidence="2" id="KW-0732">Signal</keyword>
<name>A0A1E3W8X5_9HYPH</name>
<evidence type="ECO:0000259" key="3">
    <source>
        <dbReference type="Pfam" id="PF13462"/>
    </source>
</evidence>
<sequence length="213" mass="23182">MRLSRGAAIVLVSAALGVSACGGAAGPATEAAMPLKDQILEPGPLGEREYGNPNAPVTIIEYVSLTCPHCRNYHAKVFPQVKRQYVDTGKVRYIIREFPIGRTAGTAAIITRCAPKGKHLYLTEAYLSRQREWVSQEVREDAIYSVAKSSGMSRAEFDKCLTNQGIIDGLAEVKQRGRKYGVIGTPSLFINGQKLQGEVTFEEVKALIQPQAS</sequence>
<evidence type="ECO:0000256" key="2">
    <source>
        <dbReference type="SAM" id="SignalP"/>
    </source>
</evidence>
<organism evidence="4 5">
    <name type="scientific">Methyloceanibacter marginalis</name>
    <dbReference type="NCBI Taxonomy" id="1774971"/>
    <lineage>
        <taxon>Bacteria</taxon>
        <taxon>Pseudomonadati</taxon>
        <taxon>Pseudomonadota</taxon>
        <taxon>Alphaproteobacteria</taxon>
        <taxon>Hyphomicrobiales</taxon>
        <taxon>Hyphomicrobiaceae</taxon>
        <taxon>Methyloceanibacter</taxon>
    </lineage>
</organism>
<dbReference type="OrthoDB" id="8478320at2"/>
<reference evidence="4 5" key="1">
    <citation type="journal article" date="2016" name="Environ. Microbiol.">
        <title>New Methyloceanibacter diversity from North Sea sediments includes methanotroph containing solely the soluble methane monooxygenase.</title>
        <authorList>
            <person name="Vekeman B."/>
            <person name="Kerckhof F.M."/>
            <person name="Cremers G."/>
            <person name="de Vos P."/>
            <person name="Vandamme P."/>
            <person name="Boon N."/>
            <person name="Op den Camp H.J."/>
            <person name="Heylen K."/>
        </authorList>
    </citation>
    <scope>NUCLEOTIDE SEQUENCE [LARGE SCALE GENOMIC DNA]</scope>
    <source>
        <strain evidence="4 5">R-67177</strain>
    </source>
</reference>
<dbReference type="PANTHER" id="PTHR13887">
    <property type="entry name" value="GLUTATHIONE S-TRANSFERASE KAPPA"/>
    <property type="match status" value="1"/>
</dbReference>
<proteinExistence type="inferred from homology"/>
<dbReference type="EMBL" id="LPWD01000356">
    <property type="protein sequence ID" value="ODS02264.1"/>
    <property type="molecule type" value="Genomic_DNA"/>
</dbReference>
<dbReference type="InterPro" id="IPR036249">
    <property type="entry name" value="Thioredoxin-like_sf"/>
</dbReference>
<dbReference type="Pfam" id="PF13462">
    <property type="entry name" value="Thioredoxin_4"/>
    <property type="match status" value="1"/>
</dbReference>
<protein>
    <recommendedName>
        <fullName evidence="3">Thioredoxin-like fold domain-containing protein</fullName>
    </recommendedName>
</protein>